<dbReference type="AlphaFoldDB" id="A0A8T0BCV1"/>
<comment type="caution">
    <text evidence="2">The sequence shown here is derived from an EMBL/GenBank/DDBJ whole genome shotgun (WGS) entry which is preliminary data.</text>
</comment>
<feature type="region of interest" description="Disordered" evidence="1">
    <location>
        <begin position="471"/>
        <end position="493"/>
    </location>
</feature>
<protein>
    <submittedName>
        <fullName evidence="2">Uncharacterized protein</fullName>
    </submittedName>
</protein>
<accession>A0A8T0BCV1</accession>
<keyword evidence="3" id="KW-1185">Reference proteome</keyword>
<evidence type="ECO:0000313" key="3">
    <source>
        <dbReference type="Proteomes" id="UP000606274"/>
    </source>
</evidence>
<dbReference type="Proteomes" id="UP000606274">
    <property type="component" value="Unassembled WGS sequence"/>
</dbReference>
<evidence type="ECO:0000313" key="2">
    <source>
        <dbReference type="EMBL" id="KAF7704972.1"/>
    </source>
</evidence>
<organism evidence="2 3">
    <name type="scientific">Silurus meridionalis</name>
    <name type="common">Southern catfish</name>
    <name type="synonym">Silurus soldatovi meridionalis</name>
    <dbReference type="NCBI Taxonomy" id="175797"/>
    <lineage>
        <taxon>Eukaryota</taxon>
        <taxon>Metazoa</taxon>
        <taxon>Chordata</taxon>
        <taxon>Craniata</taxon>
        <taxon>Vertebrata</taxon>
        <taxon>Euteleostomi</taxon>
        <taxon>Actinopterygii</taxon>
        <taxon>Neopterygii</taxon>
        <taxon>Teleostei</taxon>
        <taxon>Ostariophysi</taxon>
        <taxon>Siluriformes</taxon>
        <taxon>Siluridae</taxon>
        <taxon>Silurus</taxon>
    </lineage>
</organism>
<feature type="region of interest" description="Disordered" evidence="1">
    <location>
        <begin position="678"/>
        <end position="709"/>
    </location>
</feature>
<evidence type="ECO:0000256" key="1">
    <source>
        <dbReference type="SAM" id="MobiDB-lite"/>
    </source>
</evidence>
<gene>
    <name evidence="2" type="ORF">HF521_020258</name>
</gene>
<dbReference type="EMBL" id="JABFDY010000007">
    <property type="protein sequence ID" value="KAF7704972.1"/>
    <property type="molecule type" value="Genomic_DNA"/>
</dbReference>
<sequence>MTVIRIGYKGAEELVSVSVSPSLCSVRMLGGALLRTALLVWLAEPTLQGGTGYGLGVQNAKAYQPNIKAQGYGPAALQPNGNGDKGYGSKPNKPGYGAQPSYGGLGAGMRMSPQLANTGRAGYVKGNGFGQADSSFSGYRNRPAAYPQAGAYGGGGYKDGAKATKTGYGPGIGGQNGQGAKPAGYGGYPNGGGFKGLKPGYGGYPNGGAKPPKPGYGVPAGVLNIKAGNGHITNGNEKGPKGKSLGSEVHGLPLVSGYNKGVVQPAEPEPTVGVPTALQPTNGNPFQRWKGPKPHVPQGYPSNPIMPEQVPVIPQNKAPKPAQYIGQGQVPIQELSLIPQVKGPKPFGQLGQEILQGNPQTPINPALLPIVQQEKTPKPIAQVPQPVAPAYPQNNGPKPVAVQPAVPQANAPKPTAPVQLPVITQAKGPKPVAPFSEILQTKGPKPVAPEPVAPQTVVPSLALEPTPAMPQMKGPNVANPGPKHGSQSKQPGYVNPGAGYGYGNGGAGQLLYNGAPIIPARLDEHECESCFEAGSSPIEAQTAELGPEVKSGFAYGGPYGAQSIGLGSEGKPQVRFGIGGLLFGGSPTGYGSNPYGKYGNPYAAQPYASKAAGNFNPFGYNASPKSSAQYKTEGSLYTAGATGAKASGKYGPYGGQLGLPAGNFGIYGQNVGPYAPEPLSLSGDAKSSGKYGSPSLPFETLGPVTDGQSIDQPALQYEAPAIDGVKSVDQFEPASYVKGAVRAEAVSLPAVPTDNPFTGSAVSLGNPAHSPVDTPTAAVTQQHVSAQQNLKGPQAQFWTGGKELKHNLKGFFGN</sequence>
<name>A0A8T0BCV1_SILME</name>
<reference evidence="2" key="1">
    <citation type="submission" date="2020-08" db="EMBL/GenBank/DDBJ databases">
        <title>Chromosome-level assembly of Southern catfish (Silurus meridionalis) provides insights into visual adaptation to the nocturnal and benthic lifestyles.</title>
        <authorList>
            <person name="Zhang Y."/>
            <person name="Wang D."/>
            <person name="Peng Z."/>
        </authorList>
    </citation>
    <scope>NUCLEOTIDE SEQUENCE</scope>
    <source>
        <strain evidence="2">SWU-2019-XX</strain>
        <tissue evidence="2">Muscle</tissue>
    </source>
</reference>
<proteinExistence type="predicted"/>
<feature type="region of interest" description="Disordered" evidence="1">
    <location>
        <begin position="73"/>
        <end position="101"/>
    </location>
</feature>